<dbReference type="PROSITE" id="PS51192">
    <property type="entry name" value="HELICASE_ATP_BIND_1"/>
    <property type="match status" value="1"/>
</dbReference>
<dbReference type="GO" id="GO:0005524">
    <property type="term" value="F:ATP binding"/>
    <property type="evidence" value="ECO:0007669"/>
    <property type="project" value="UniProtKB-KW"/>
</dbReference>
<dbReference type="PANTHER" id="PTHR47963:SF7">
    <property type="entry name" value="ATP-DEPENDENT RNA HELICASE YFML-RELATED"/>
    <property type="match status" value="1"/>
</dbReference>
<dbReference type="RefSeq" id="WP_056945934.1">
    <property type="nucleotide sequence ID" value="NZ_AZCV01000001.1"/>
</dbReference>
<evidence type="ECO:0000256" key="2">
    <source>
        <dbReference type="ARBA" id="ARBA00022801"/>
    </source>
</evidence>
<keyword evidence="3 8" id="KW-0347">Helicase</keyword>
<gene>
    <name evidence="8" type="ORF">FC62_GL000558</name>
</gene>
<dbReference type="CDD" id="cd18787">
    <property type="entry name" value="SF2_C_DEAD"/>
    <property type="match status" value="1"/>
</dbReference>
<dbReference type="EMBL" id="AZCV01000001">
    <property type="protein sequence ID" value="KRK38866.1"/>
    <property type="molecule type" value="Genomic_DNA"/>
</dbReference>
<dbReference type="SMART" id="SM00490">
    <property type="entry name" value="HELICc"/>
    <property type="match status" value="1"/>
</dbReference>
<dbReference type="Pfam" id="PF00271">
    <property type="entry name" value="Helicase_C"/>
    <property type="match status" value="1"/>
</dbReference>
<dbReference type="InterPro" id="IPR014001">
    <property type="entry name" value="Helicase_ATP-bd"/>
</dbReference>
<organism evidence="8 9">
    <name type="scientific">Amylolactobacillus amylotrophicus DSM 20534</name>
    <dbReference type="NCBI Taxonomy" id="1423722"/>
    <lineage>
        <taxon>Bacteria</taxon>
        <taxon>Bacillati</taxon>
        <taxon>Bacillota</taxon>
        <taxon>Bacilli</taxon>
        <taxon>Lactobacillales</taxon>
        <taxon>Lactobacillaceae</taxon>
        <taxon>Amylolactobacillus</taxon>
    </lineage>
</organism>
<feature type="compositionally biased region" description="Basic and acidic residues" evidence="5">
    <location>
        <begin position="427"/>
        <end position="442"/>
    </location>
</feature>
<evidence type="ECO:0000259" key="6">
    <source>
        <dbReference type="PROSITE" id="PS51192"/>
    </source>
</evidence>
<dbReference type="AlphaFoldDB" id="A0A0R1H5J6"/>
<reference evidence="8 9" key="1">
    <citation type="journal article" date="2015" name="Genome Announc.">
        <title>Expanding the biotechnology potential of lactobacilli through comparative genomics of 213 strains and associated genera.</title>
        <authorList>
            <person name="Sun Z."/>
            <person name="Harris H.M."/>
            <person name="McCann A."/>
            <person name="Guo C."/>
            <person name="Argimon S."/>
            <person name="Zhang W."/>
            <person name="Yang X."/>
            <person name="Jeffery I.B."/>
            <person name="Cooney J.C."/>
            <person name="Kagawa T.F."/>
            <person name="Liu W."/>
            <person name="Song Y."/>
            <person name="Salvetti E."/>
            <person name="Wrobel A."/>
            <person name="Rasinkangas P."/>
            <person name="Parkhill J."/>
            <person name="Rea M.C."/>
            <person name="O'Sullivan O."/>
            <person name="Ritari J."/>
            <person name="Douillard F.P."/>
            <person name="Paul Ross R."/>
            <person name="Yang R."/>
            <person name="Briner A.E."/>
            <person name="Felis G.E."/>
            <person name="de Vos W.M."/>
            <person name="Barrangou R."/>
            <person name="Klaenhammer T.R."/>
            <person name="Caufield P.W."/>
            <person name="Cui Y."/>
            <person name="Zhang H."/>
            <person name="O'Toole P.W."/>
        </authorList>
    </citation>
    <scope>NUCLEOTIDE SEQUENCE [LARGE SCALE GENOMIC DNA]</scope>
    <source>
        <strain evidence="8 9">DSM 20534</strain>
    </source>
</reference>
<proteinExistence type="predicted"/>
<protein>
    <submittedName>
        <fullName evidence="8">ATP-dependent RNA helicase</fullName>
    </submittedName>
</protein>
<dbReference type="Proteomes" id="UP000050909">
    <property type="component" value="Unassembled WGS sequence"/>
</dbReference>
<dbReference type="SMART" id="SM00487">
    <property type="entry name" value="DEXDc"/>
    <property type="match status" value="1"/>
</dbReference>
<dbReference type="Pfam" id="PF00270">
    <property type="entry name" value="DEAD"/>
    <property type="match status" value="1"/>
</dbReference>
<dbReference type="GO" id="GO:0016787">
    <property type="term" value="F:hydrolase activity"/>
    <property type="evidence" value="ECO:0007669"/>
    <property type="project" value="UniProtKB-KW"/>
</dbReference>
<dbReference type="InterPro" id="IPR001650">
    <property type="entry name" value="Helicase_C-like"/>
</dbReference>
<comment type="caution">
    <text evidence="8">The sequence shown here is derived from an EMBL/GenBank/DDBJ whole genome shotgun (WGS) entry which is preliminary data.</text>
</comment>
<evidence type="ECO:0000313" key="8">
    <source>
        <dbReference type="EMBL" id="KRK38866.1"/>
    </source>
</evidence>
<keyword evidence="4" id="KW-0067">ATP-binding</keyword>
<feature type="domain" description="Helicase ATP-binding" evidence="6">
    <location>
        <begin position="27"/>
        <end position="197"/>
    </location>
</feature>
<dbReference type="PATRIC" id="fig|1423722.3.peg.568"/>
<dbReference type="Gene3D" id="3.40.50.300">
    <property type="entry name" value="P-loop containing nucleotide triphosphate hydrolases"/>
    <property type="match status" value="2"/>
</dbReference>
<dbReference type="GO" id="GO:0005840">
    <property type="term" value="C:ribosome"/>
    <property type="evidence" value="ECO:0007669"/>
    <property type="project" value="TreeGrafter"/>
</dbReference>
<dbReference type="GO" id="GO:0003724">
    <property type="term" value="F:RNA helicase activity"/>
    <property type="evidence" value="ECO:0007669"/>
    <property type="project" value="TreeGrafter"/>
</dbReference>
<feature type="compositionally biased region" description="Basic residues" evidence="5">
    <location>
        <begin position="409"/>
        <end position="426"/>
    </location>
</feature>
<feature type="region of interest" description="Disordered" evidence="5">
    <location>
        <begin position="368"/>
        <end position="442"/>
    </location>
</feature>
<dbReference type="InterPro" id="IPR050547">
    <property type="entry name" value="DEAD_box_RNA_helicases"/>
</dbReference>
<keyword evidence="2" id="KW-0378">Hydrolase</keyword>
<accession>A0A0R1H5J6</accession>
<sequence length="442" mass="49476">MDLFPEFSTIFAKQAITALTPIQAATVQLLLDGESIVGLARTGTGKTLAYSLPLLKRVEPGKANSLVIFEPTTELAVQVRDAIKDYVAELGLKVIALVGSGNRVRQIEVLKKKHPEVLIVTPGRFFDMVSENRIHHEQIKQLVIDEADDILESTKLELIASLGQNIPSTSQIALFGATESAITRDAEQIFARPFLMIDVRDQDVSQVKHLFLQVDNRHKLEMFTKLTKVDHFSAMIFFNAVKQLEYFAGVLSHTKVSFDALSNATNKQASKGALKRLAKREIKTLLTTDLAARGLDVFDLLYVVNYELPADKNTYVHRAGRTGRMGKKGTVITLGTDHDLRNLKKMLGAEYEIKRVYFSGRELTTDKPAQAEVPQEQEVNGGQNSTAVTGTSHQQEPPAHVNERSKKLERAKRKKRQKKQKNKGYHPLKDKKQKKEAARNEQ</sequence>
<dbReference type="InterPro" id="IPR044742">
    <property type="entry name" value="DEAD/DEAH_RhlB"/>
</dbReference>
<evidence type="ECO:0000256" key="1">
    <source>
        <dbReference type="ARBA" id="ARBA00022741"/>
    </source>
</evidence>
<dbReference type="GO" id="GO:0005829">
    <property type="term" value="C:cytosol"/>
    <property type="evidence" value="ECO:0007669"/>
    <property type="project" value="TreeGrafter"/>
</dbReference>
<feature type="compositionally biased region" description="Polar residues" evidence="5">
    <location>
        <begin position="377"/>
        <end position="395"/>
    </location>
</feature>
<dbReference type="PANTHER" id="PTHR47963">
    <property type="entry name" value="DEAD-BOX ATP-DEPENDENT RNA HELICASE 47, MITOCHONDRIAL"/>
    <property type="match status" value="1"/>
</dbReference>
<keyword evidence="1" id="KW-0547">Nucleotide-binding</keyword>
<dbReference type="InterPro" id="IPR011545">
    <property type="entry name" value="DEAD/DEAH_box_helicase_dom"/>
</dbReference>
<evidence type="ECO:0000313" key="9">
    <source>
        <dbReference type="Proteomes" id="UP000050909"/>
    </source>
</evidence>
<dbReference type="GO" id="GO:0009409">
    <property type="term" value="P:response to cold"/>
    <property type="evidence" value="ECO:0007669"/>
    <property type="project" value="TreeGrafter"/>
</dbReference>
<evidence type="ECO:0000256" key="4">
    <source>
        <dbReference type="ARBA" id="ARBA00022840"/>
    </source>
</evidence>
<evidence type="ECO:0000259" key="7">
    <source>
        <dbReference type="PROSITE" id="PS51194"/>
    </source>
</evidence>
<dbReference type="SUPFAM" id="SSF52540">
    <property type="entry name" value="P-loop containing nucleoside triphosphate hydrolases"/>
    <property type="match status" value="1"/>
</dbReference>
<feature type="domain" description="Helicase C-terminal" evidence="7">
    <location>
        <begin position="206"/>
        <end position="369"/>
    </location>
</feature>
<name>A0A0R1H5J6_9LACO</name>
<dbReference type="InterPro" id="IPR027417">
    <property type="entry name" value="P-loop_NTPase"/>
</dbReference>
<dbReference type="PROSITE" id="PS51194">
    <property type="entry name" value="HELICASE_CTER"/>
    <property type="match status" value="1"/>
</dbReference>
<dbReference type="CDD" id="cd00268">
    <property type="entry name" value="DEADc"/>
    <property type="match status" value="1"/>
</dbReference>
<evidence type="ECO:0000256" key="3">
    <source>
        <dbReference type="ARBA" id="ARBA00022806"/>
    </source>
</evidence>
<dbReference type="GO" id="GO:0033592">
    <property type="term" value="F:RNA strand annealing activity"/>
    <property type="evidence" value="ECO:0007669"/>
    <property type="project" value="TreeGrafter"/>
</dbReference>
<evidence type="ECO:0000256" key="5">
    <source>
        <dbReference type="SAM" id="MobiDB-lite"/>
    </source>
</evidence>
<keyword evidence="9" id="KW-1185">Reference proteome</keyword>